<gene>
    <name evidence="10" type="ORF">HYH03_011844</name>
</gene>
<dbReference type="PANTHER" id="PTHR28554">
    <property type="entry name" value="39S RIBOSOMAL PROTEIN L45, MITOCHONDRIAL"/>
    <property type="match status" value="1"/>
</dbReference>
<feature type="domain" description="Tim44-like" evidence="9">
    <location>
        <begin position="146"/>
        <end position="310"/>
    </location>
</feature>
<comment type="similarity">
    <text evidence="6">Belongs to the mitochondrion-specific ribosomal protein mL45 family.</text>
</comment>
<comment type="subcellular location">
    <subcellularLocation>
        <location evidence="1">Mitochondrion</location>
    </subcellularLocation>
</comment>
<reference evidence="10" key="1">
    <citation type="journal article" date="2020" name="bioRxiv">
        <title>Comparative genomics of Chlamydomonas.</title>
        <authorList>
            <person name="Craig R.J."/>
            <person name="Hasan A.R."/>
            <person name="Ness R.W."/>
            <person name="Keightley P.D."/>
        </authorList>
    </citation>
    <scope>NUCLEOTIDE SEQUENCE</scope>
    <source>
        <strain evidence="10">CCAP 11/70</strain>
    </source>
</reference>
<evidence type="ECO:0000259" key="9">
    <source>
        <dbReference type="SMART" id="SM00978"/>
    </source>
</evidence>
<name>A0A835XRB9_9CHLO</name>
<evidence type="ECO:0000256" key="8">
    <source>
        <dbReference type="ARBA" id="ARBA00043031"/>
    </source>
</evidence>
<evidence type="ECO:0000256" key="1">
    <source>
        <dbReference type="ARBA" id="ARBA00004173"/>
    </source>
</evidence>
<evidence type="ECO:0000256" key="4">
    <source>
        <dbReference type="ARBA" id="ARBA00023128"/>
    </source>
</evidence>
<proteinExistence type="inferred from homology"/>
<dbReference type="GO" id="GO:1990904">
    <property type="term" value="C:ribonucleoprotein complex"/>
    <property type="evidence" value="ECO:0007669"/>
    <property type="project" value="UniProtKB-KW"/>
</dbReference>
<keyword evidence="5" id="KW-0687">Ribonucleoprotein</keyword>
<keyword evidence="2" id="KW-0809">Transit peptide</keyword>
<dbReference type="InterPro" id="IPR051975">
    <property type="entry name" value="mtLSU_mL45"/>
</dbReference>
<dbReference type="SMART" id="SM00978">
    <property type="entry name" value="Tim44"/>
    <property type="match status" value="1"/>
</dbReference>
<evidence type="ECO:0000256" key="3">
    <source>
        <dbReference type="ARBA" id="ARBA00022980"/>
    </source>
</evidence>
<evidence type="ECO:0000256" key="6">
    <source>
        <dbReference type="ARBA" id="ARBA00038073"/>
    </source>
</evidence>
<dbReference type="Gene3D" id="3.10.450.240">
    <property type="match status" value="1"/>
</dbReference>
<dbReference type="InterPro" id="IPR032710">
    <property type="entry name" value="NTF2-like_dom_sf"/>
</dbReference>
<keyword evidence="11" id="KW-1185">Reference proteome</keyword>
<dbReference type="GO" id="GO:0005739">
    <property type="term" value="C:mitochondrion"/>
    <property type="evidence" value="ECO:0007669"/>
    <property type="project" value="UniProtKB-SubCell"/>
</dbReference>
<evidence type="ECO:0000313" key="10">
    <source>
        <dbReference type="EMBL" id="KAG2489737.1"/>
    </source>
</evidence>
<dbReference type="Pfam" id="PF04280">
    <property type="entry name" value="Tim44"/>
    <property type="match status" value="1"/>
</dbReference>
<evidence type="ECO:0000256" key="5">
    <source>
        <dbReference type="ARBA" id="ARBA00023274"/>
    </source>
</evidence>
<sequence>MSARQASGLAAGVAAALRCCGPQSQTAAHAWLLRPAGSLLNATPSTSTPVGSAPPAAALANPVGAVRGMAGGNPMGGFDPWSWFDYRKTIYPDVYDAQEGLLCRTYKAHGSVAERYEPPQPFTDWNLLADPELERKTKYWNKRLYTAFVLHRSVWKYSKSALQAKIADAYRSVNTALATGDLSLAEPFVSEQMLQRLGGEVARRGRNRVEWRLVGDGPDAAKGDVQLVHGSIVPNPMKQGKLHFAQWTARIASKQVVAVYDARGKLLAGDPHKELDVVDYWVFERPILKAAIVPRPGPMGAEWKLIDRLQL</sequence>
<dbReference type="PANTHER" id="PTHR28554:SF1">
    <property type="entry name" value="LARGE RIBOSOMAL SUBUNIT PROTEIN ML45"/>
    <property type="match status" value="1"/>
</dbReference>
<keyword evidence="4" id="KW-0496">Mitochondrion</keyword>
<evidence type="ECO:0000256" key="2">
    <source>
        <dbReference type="ARBA" id="ARBA00022946"/>
    </source>
</evidence>
<keyword evidence="3" id="KW-0689">Ribosomal protein</keyword>
<dbReference type="OrthoDB" id="19619at2759"/>
<dbReference type="EMBL" id="JAEHOE010000070">
    <property type="protein sequence ID" value="KAG2489737.1"/>
    <property type="molecule type" value="Genomic_DNA"/>
</dbReference>
<accession>A0A835XRB9</accession>
<dbReference type="AlphaFoldDB" id="A0A835XRB9"/>
<dbReference type="InterPro" id="IPR007379">
    <property type="entry name" value="Tim44-like_dom"/>
</dbReference>
<dbReference type="Proteomes" id="UP000612055">
    <property type="component" value="Unassembled WGS sequence"/>
</dbReference>
<dbReference type="SUPFAM" id="SSF54427">
    <property type="entry name" value="NTF2-like"/>
    <property type="match status" value="1"/>
</dbReference>
<comment type="caution">
    <text evidence="10">The sequence shown here is derived from an EMBL/GenBank/DDBJ whole genome shotgun (WGS) entry which is preliminary data.</text>
</comment>
<evidence type="ECO:0000313" key="11">
    <source>
        <dbReference type="Proteomes" id="UP000612055"/>
    </source>
</evidence>
<organism evidence="10 11">
    <name type="scientific">Edaphochlamys debaryana</name>
    <dbReference type="NCBI Taxonomy" id="47281"/>
    <lineage>
        <taxon>Eukaryota</taxon>
        <taxon>Viridiplantae</taxon>
        <taxon>Chlorophyta</taxon>
        <taxon>core chlorophytes</taxon>
        <taxon>Chlorophyceae</taxon>
        <taxon>CS clade</taxon>
        <taxon>Chlamydomonadales</taxon>
        <taxon>Chlamydomonadales incertae sedis</taxon>
        <taxon>Edaphochlamys</taxon>
    </lineage>
</organism>
<evidence type="ECO:0000256" key="7">
    <source>
        <dbReference type="ARBA" id="ARBA00039448"/>
    </source>
</evidence>
<protein>
    <recommendedName>
        <fullName evidence="7">Large ribosomal subunit protein mL45</fullName>
    </recommendedName>
    <alternativeName>
        <fullName evidence="8">39S ribosomal protein L45, mitochondrial</fullName>
    </alternativeName>
</protein>
<dbReference type="GO" id="GO:0005840">
    <property type="term" value="C:ribosome"/>
    <property type="evidence" value="ECO:0007669"/>
    <property type="project" value="UniProtKB-KW"/>
</dbReference>